<dbReference type="Gene3D" id="3.30.470.20">
    <property type="entry name" value="ATP-grasp fold, B domain"/>
    <property type="match status" value="1"/>
</dbReference>
<organism evidence="4 5">
    <name type="scientific">Nesidiocoris tenuis</name>
    <dbReference type="NCBI Taxonomy" id="355587"/>
    <lineage>
        <taxon>Eukaryota</taxon>
        <taxon>Metazoa</taxon>
        <taxon>Ecdysozoa</taxon>
        <taxon>Arthropoda</taxon>
        <taxon>Hexapoda</taxon>
        <taxon>Insecta</taxon>
        <taxon>Pterygota</taxon>
        <taxon>Neoptera</taxon>
        <taxon>Paraneoptera</taxon>
        <taxon>Hemiptera</taxon>
        <taxon>Heteroptera</taxon>
        <taxon>Panheteroptera</taxon>
        <taxon>Cimicomorpha</taxon>
        <taxon>Miridae</taxon>
        <taxon>Dicyphina</taxon>
        <taxon>Nesidiocoris</taxon>
    </lineage>
</organism>
<dbReference type="GO" id="GO:0000226">
    <property type="term" value="P:microtubule cytoskeleton organization"/>
    <property type="evidence" value="ECO:0007669"/>
    <property type="project" value="TreeGrafter"/>
</dbReference>
<dbReference type="PANTHER" id="PTHR12241:SF161">
    <property type="entry name" value="TUBULIN POLYGLUTAMYLASE TTLL6"/>
    <property type="match status" value="1"/>
</dbReference>
<dbReference type="AlphaFoldDB" id="A0A6H5GPR9"/>
<evidence type="ECO:0000256" key="3">
    <source>
        <dbReference type="ARBA" id="ARBA00022840"/>
    </source>
</evidence>
<dbReference type="OrthoDB" id="202825at2759"/>
<evidence type="ECO:0000256" key="1">
    <source>
        <dbReference type="ARBA" id="ARBA00022598"/>
    </source>
</evidence>
<keyword evidence="1" id="KW-0436">Ligase</keyword>
<sequence>MDHHPHDSNIQQSTPSNIESKDLIVDNSSTEAQHGKLCAIYCGFPVVKKTARKFGMSIADDEADPWTVFWTDRFPTYERCRLMKRHQKVNHIPGILSICRKDELARNLTKLSKLFPKQYDFFPKTWVLPGELNGLLKFAKSAKNKIFILKPSRGSLGRGIYLTRSIEHFDLLKMMIGQVYIQRPFLIDGFKFDLRLYVLVASCSPLRVFVYNEGLARFATREYQPTGNNLHVKYMHLTNYSVNKNSSTFVNDEHAGSKRKLSTIREWLTSRDYNAEKVWSSIDDAIVKTILTALPHMRRHYSACFPTHVDTVAAFELLGFDFILDHKLKPYLLEVNHTPSFTRCTPIDREVKDRLMHDVFEILKLAEDDSQRIKNDENDFLQNRLSHKSKAHKLERERLAEIVKERETWEMEHSGDFRLVYPASNAG</sequence>
<dbReference type="Pfam" id="PF03133">
    <property type="entry name" value="TTL"/>
    <property type="match status" value="1"/>
</dbReference>
<dbReference type="PROSITE" id="PS51221">
    <property type="entry name" value="TTL"/>
    <property type="match status" value="1"/>
</dbReference>
<keyword evidence="2" id="KW-0547">Nucleotide-binding</keyword>
<gene>
    <name evidence="4" type="ORF">NTEN_LOCUS10577</name>
</gene>
<name>A0A6H5GPR9_9HEMI</name>
<dbReference type="InterPro" id="IPR004344">
    <property type="entry name" value="TTL/TTLL_fam"/>
</dbReference>
<accession>A0A6H5GPR9</accession>
<evidence type="ECO:0000313" key="5">
    <source>
        <dbReference type="Proteomes" id="UP000479000"/>
    </source>
</evidence>
<reference evidence="4 5" key="1">
    <citation type="submission" date="2020-02" db="EMBL/GenBank/DDBJ databases">
        <authorList>
            <person name="Ferguson B K."/>
        </authorList>
    </citation>
    <scope>NUCLEOTIDE SEQUENCE [LARGE SCALE GENOMIC DNA]</scope>
</reference>
<feature type="non-terminal residue" evidence="4">
    <location>
        <position position="427"/>
    </location>
</feature>
<dbReference type="EMBL" id="CADCXU010015897">
    <property type="protein sequence ID" value="CAB0005100.1"/>
    <property type="molecule type" value="Genomic_DNA"/>
</dbReference>
<keyword evidence="3" id="KW-0067">ATP-binding</keyword>
<dbReference type="SUPFAM" id="SSF56059">
    <property type="entry name" value="Glutathione synthetase ATP-binding domain-like"/>
    <property type="match status" value="1"/>
</dbReference>
<evidence type="ECO:0000256" key="2">
    <source>
        <dbReference type="ARBA" id="ARBA00022741"/>
    </source>
</evidence>
<dbReference type="GO" id="GO:0036064">
    <property type="term" value="C:ciliary basal body"/>
    <property type="evidence" value="ECO:0007669"/>
    <property type="project" value="TreeGrafter"/>
</dbReference>
<evidence type="ECO:0008006" key="6">
    <source>
        <dbReference type="Google" id="ProtNLM"/>
    </source>
</evidence>
<dbReference type="GO" id="GO:0070740">
    <property type="term" value="F:tubulin-glutamic acid ligase activity"/>
    <property type="evidence" value="ECO:0007669"/>
    <property type="project" value="TreeGrafter"/>
</dbReference>
<dbReference type="GO" id="GO:0005524">
    <property type="term" value="F:ATP binding"/>
    <property type="evidence" value="ECO:0007669"/>
    <property type="project" value="UniProtKB-KW"/>
</dbReference>
<evidence type="ECO:0000313" key="4">
    <source>
        <dbReference type="EMBL" id="CAB0005100.1"/>
    </source>
</evidence>
<dbReference type="GO" id="GO:0015631">
    <property type="term" value="F:tubulin binding"/>
    <property type="evidence" value="ECO:0007669"/>
    <property type="project" value="TreeGrafter"/>
</dbReference>
<keyword evidence="5" id="KW-1185">Reference proteome</keyword>
<dbReference type="PANTHER" id="PTHR12241">
    <property type="entry name" value="TUBULIN POLYGLUTAMYLASE"/>
    <property type="match status" value="1"/>
</dbReference>
<protein>
    <recommendedName>
        <fullName evidence="6">Tubulin--tyrosine ligase-like protein 9</fullName>
    </recommendedName>
</protein>
<proteinExistence type="predicted"/>
<dbReference type="Proteomes" id="UP000479000">
    <property type="component" value="Unassembled WGS sequence"/>
</dbReference>